<reference evidence="6 8" key="1">
    <citation type="journal article" date="2015" name="Biotechnol. Bioeng.">
        <title>Genome sequence and phenotypic characterization of Caulobacter segnis.</title>
        <authorList>
            <person name="Patel S."/>
            <person name="Fletcher B."/>
            <person name="Scott D.C."/>
            <person name="Ely B."/>
        </authorList>
    </citation>
    <scope>NUCLEOTIDE SEQUENCE [LARGE SCALE GENOMIC DNA]</scope>
    <source>
        <strain evidence="6 8">PS02</strain>
    </source>
</reference>
<evidence type="ECO:0000256" key="2">
    <source>
        <dbReference type="ARBA" id="ARBA00022692"/>
    </source>
</evidence>
<comment type="subcellular location">
    <subcellularLocation>
        <location evidence="5">Cell membrane</location>
        <topology evidence="5">Multi-pass membrane protein</topology>
    </subcellularLocation>
</comment>
<reference evidence="7 9" key="2">
    <citation type="journal article" date="2016" name="Front. Microbiol.">
        <title>Industrial Acetogenic Biocatalysts: A Comparative Metabolic and Genomic Analysis.</title>
        <authorList>
            <person name="Bengelsdorf F."/>
            <person name="Poehlein A."/>
            <person name="Sonja S."/>
            <person name="Erz C."/>
            <person name="Hummel T."/>
            <person name="Hoffmeister S."/>
            <person name="Daniel R."/>
            <person name="Durre P."/>
        </authorList>
    </citation>
    <scope>NUCLEOTIDE SEQUENCE [LARGE SCALE GENOMIC DNA]</scope>
    <source>
        <strain evidence="7 9">PTA-10522</strain>
    </source>
</reference>
<dbReference type="GO" id="GO:0005886">
    <property type="term" value="C:plasma membrane"/>
    <property type="evidence" value="ECO:0007669"/>
    <property type="project" value="UniProtKB-SubCell"/>
</dbReference>
<accession>A0A162KSW4</accession>
<name>A0A162KSW4_9CLOT</name>
<keyword evidence="9" id="KW-1185">Reference proteome</keyword>
<comment type="caution">
    <text evidence="5">Lacks conserved residue(s) required for the propagation of feature annotation.</text>
</comment>
<comment type="caution">
    <text evidence="6">The sequence shown here is derived from an EMBL/GenBank/DDBJ whole genome shotgun (WGS) entry which is preliminary data.</text>
</comment>
<feature type="transmembrane region" description="Helical" evidence="5">
    <location>
        <begin position="49"/>
        <end position="66"/>
    </location>
</feature>
<keyword evidence="4 5" id="KW-0472">Membrane</keyword>
<keyword evidence="2 5" id="KW-0812">Transmembrane</keyword>
<evidence type="ECO:0000313" key="8">
    <source>
        <dbReference type="Proteomes" id="UP000077384"/>
    </source>
</evidence>
<dbReference type="PATRIC" id="fig|1705578.3.peg.3101"/>
<evidence type="ECO:0000313" key="9">
    <source>
        <dbReference type="Proteomes" id="UP000093694"/>
    </source>
</evidence>
<evidence type="ECO:0000256" key="3">
    <source>
        <dbReference type="ARBA" id="ARBA00022989"/>
    </source>
</evidence>
<comment type="similarity">
    <text evidence="5">Belongs to the UPF0756 family.</text>
</comment>
<dbReference type="InterPro" id="IPR007382">
    <property type="entry name" value="UPF0756_TM"/>
</dbReference>
<dbReference type="Proteomes" id="UP000077384">
    <property type="component" value="Unassembled WGS sequence"/>
</dbReference>
<proteinExistence type="inferred from homology"/>
<evidence type="ECO:0000256" key="5">
    <source>
        <dbReference type="HAMAP-Rule" id="MF_01874"/>
    </source>
</evidence>
<evidence type="ECO:0000256" key="4">
    <source>
        <dbReference type="ARBA" id="ARBA00023136"/>
    </source>
</evidence>
<organism evidence="6 8">
    <name type="scientific">Clostridium coskatii</name>
    <dbReference type="NCBI Taxonomy" id="1705578"/>
    <lineage>
        <taxon>Bacteria</taxon>
        <taxon>Bacillati</taxon>
        <taxon>Bacillota</taxon>
        <taxon>Clostridia</taxon>
        <taxon>Eubacteriales</taxon>
        <taxon>Clostridiaceae</taxon>
        <taxon>Clostridium</taxon>
    </lineage>
</organism>
<dbReference type="EMBL" id="LROR01000062">
    <property type="protein sequence ID" value="OBR92094.1"/>
    <property type="molecule type" value="Genomic_DNA"/>
</dbReference>
<dbReference type="PANTHER" id="PTHR38452">
    <property type="entry name" value="UPF0756 MEMBRANE PROTEIN YEAL"/>
    <property type="match status" value="1"/>
</dbReference>
<feature type="transmembrane region" description="Helical" evidence="5">
    <location>
        <begin position="78"/>
        <end position="97"/>
    </location>
</feature>
<evidence type="ECO:0000313" key="6">
    <source>
        <dbReference type="EMBL" id="OAA86462.1"/>
    </source>
</evidence>
<dbReference type="Pfam" id="PF04284">
    <property type="entry name" value="DUF441"/>
    <property type="match status" value="1"/>
</dbReference>
<dbReference type="AlphaFoldDB" id="A0A162KSW4"/>
<dbReference type="Proteomes" id="UP000093694">
    <property type="component" value="Unassembled WGS sequence"/>
</dbReference>
<feature type="transmembrane region" description="Helical" evidence="5">
    <location>
        <begin position="117"/>
        <end position="146"/>
    </location>
</feature>
<keyword evidence="3 5" id="KW-1133">Transmembrane helix</keyword>
<dbReference type="HAMAP" id="MF_01874">
    <property type="entry name" value="UPF0756"/>
    <property type="match status" value="1"/>
</dbReference>
<evidence type="ECO:0000313" key="7">
    <source>
        <dbReference type="EMBL" id="OBR92094.1"/>
    </source>
</evidence>
<evidence type="ECO:0000256" key="1">
    <source>
        <dbReference type="ARBA" id="ARBA00022475"/>
    </source>
</evidence>
<dbReference type="EMBL" id="LITQ01000043">
    <property type="protein sequence ID" value="OAA86462.1"/>
    <property type="molecule type" value="Genomic_DNA"/>
</dbReference>
<keyword evidence="1 5" id="KW-1003">Cell membrane</keyword>
<dbReference type="RefSeq" id="WP_013237675.1">
    <property type="nucleotide sequence ID" value="NZ_LITQ01000043.1"/>
</dbReference>
<protein>
    <recommendedName>
        <fullName evidence="5">UPF0756 membrane protein CLCOS_32050</fullName>
    </recommendedName>
</protein>
<gene>
    <name evidence="7" type="ORF">CLCOS_32050</name>
    <name evidence="6" type="ORF">WX73_02820</name>
</gene>
<sequence length="154" mass="16335">MESTIILVIILAAAVLGKANSVALAACILLFLKLLNIDKYVFPTLQENGIFWGVVILVASILIPIANGSVKYISIRNVFTSWLGIFALLISLFTTYLSGLGMQYLTVQGHTEVMPALILGAVIAAAFLGGVPVGPMITSGMIALGLKFFHKIGL</sequence>
<dbReference type="PANTHER" id="PTHR38452:SF1">
    <property type="entry name" value="UPF0756 MEMBRANE PROTEIN YEAL"/>
    <property type="match status" value="1"/>
</dbReference>